<keyword evidence="3" id="KW-1185">Reference proteome</keyword>
<evidence type="ECO:0000313" key="3">
    <source>
        <dbReference type="Proteomes" id="UP000587527"/>
    </source>
</evidence>
<evidence type="ECO:0000259" key="1">
    <source>
        <dbReference type="Pfam" id="PF04167"/>
    </source>
</evidence>
<feature type="domain" description="DUF402" evidence="1">
    <location>
        <begin position="26"/>
        <end position="153"/>
    </location>
</feature>
<name>A0A841C195_9ACTN</name>
<comment type="caution">
    <text evidence="2">The sequence shown here is derived from an EMBL/GenBank/DDBJ whole genome shotgun (WGS) entry which is preliminary data.</text>
</comment>
<dbReference type="SUPFAM" id="SSF159234">
    <property type="entry name" value="FomD-like"/>
    <property type="match status" value="1"/>
</dbReference>
<evidence type="ECO:0000313" key="2">
    <source>
        <dbReference type="EMBL" id="MBB5872740.1"/>
    </source>
</evidence>
<sequence length="169" mass="19254">MTGDTRVVYTKFDGSLHWHHVIQRLGEDRHGVWLGAPPGVRMQKGTAGREHVTEHPHVMLFRPGVWWTAAFNGPPHETEIYCDITSPVRWLHPGQVTMVDLDLDVSRERAGGRVVLWDEDEFDEHRLRWAYPSEVVDAARASAAWLMTALADGTEPFASDYRAWLELVS</sequence>
<dbReference type="Proteomes" id="UP000587527">
    <property type="component" value="Unassembled WGS sequence"/>
</dbReference>
<reference evidence="2 3" key="1">
    <citation type="submission" date="2020-08" db="EMBL/GenBank/DDBJ databases">
        <title>Sequencing the genomes of 1000 actinobacteria strains.</title>
        <authorList>
            <person name="Klenk H.-P."/>
        </authorList>
    </citation>
    <scope>NUCLEOTIDE SEQUENCE [LARGE SCALE GENOMIC DNA]</scope>
    <source>
        <strain evidence="2 3">DSM 45362</strain>
    </source>
</reference>
<dbReference type="InterPro" id="IPR035930">
    <property type="entry name" value="FomD-like_sf"/>
</dbReference>
<gene>
    <name evidence="2" type="ORF">F4553_006174</name>
</gene>
<dbReference type="AlphaFoldDB" id="A0A841C195"/>
<protein>
    <submittedName>
        <fullName evidence="2">Protein associated with RNAse G/E</fullName>
    </submittedName>
</protein>
<dbReference type="Pfam" id="PF04167">
    <property type="entry name" value="DUF402"/>
    <property type="match status" value="1"/>
</dbReference>
<dbReference type="InterPro" id="IPR007295">
    <property type="entry name" value="DUF402"/>
</dbReference>
<organism evidence="2 3">
    <name type="scientific">Allocatelliglobosispora scoriae</name>
    <dbReference type="NCBI Taxonomy" id="643052"/>
    <lineage>
        <taxon>Bacteria</taxon>
        <taxon>Bacillati</taxon>
        <taxon>Actinomycetota</taxon>
        <taxon>Actinomycetes</taxon>
        <taxon>Micromonosporales</taxon>
        <taxon>Micromonosporaceae</taxon>
        <taxon>Allocatelliglobosispora</taxon>
    </lineage>
</organism>
<dbReference type="Gene3D" id="2.40.380.10">
    <property type="entry name" value="FomD-like"/>
    <property type="match status" value="1"/>
</dbReference>
<proteinExistence type="predicted"/>
<accession>A0A841C195</accession>
<dbReference type="EMBL" id="JACHMN010000003">
    <property type="protein sequence ID" value="MBB5872740.1"/>
    <property type="molecule type" value="Genomic_DNA"/>
</dbReference>
<dbReference type="RefSeq" id="WP_184842844.1">
    <property type="nucleotide sequence ID" value="NZ_JACHMN010000003.1"/>
</dbReference>